<keyword evidence="4" id="KW-0964">Secreted</keyword>
<dbReference type="InterPro" id="IPR015526">
    <property type="entry name" value="Frizzled/SFRP"/>
</dbReference>
<comment type="similarity">
    <text evidence="2">Belongs to the secreted frizzled-related protein (sFRP) family.</text>
</comment>
<dbReference type="CDD" id="cd07066">
    <property type="entry name" value="CRD_FZ"/>
    <property type="match status" value="1"/>
</dbReference>
<dbReference type="EMBL" id="CALNXI010000208">
    <property type="protein sequence ID" value="CAH3022160.1"/>
    <property type="molecule type" value="Genomic_DNA"/>
</dbReference>
<keyword evidence="9" id="KW-0732">Signal</keyword>
<dbReference type="Proteomes" id="UP001159427">
    <property type="component" value="Unassembled WGS sequence"/>
</dbReference>
<comment type="caution">
    <text evidence="8">Lacks conserved residue(s) required for the propagation of feature annotation.</text>
</comment>
<evidence type="ECO:0000256" key="7">
    <source>
        <dbReference type="ARBA" id="ARBA00023157"/>
    </source>
</evidence>
<dbReference type="Pfam" id="PF01759">
    <property type="entry name" value="NTR"/>
    <property type="match status" value="1"/>
</dbReference>
<keyword evidence="3" id="KW-0217">Developmental protein</keyword>
<evidence type="ECO:0000313" key="12">
    <source>
        <dbReference type="EMBL" id="CAH3022160.1"/>
    </source>
</evidence>
<dbReference type="Gene3D" id="2.40.50.120">
    <property type="match status" value="1"/>
</dbReference>
<comment type="caution">
    <text evidence="12">The sequence shown here is derived from an EMBL/GenBank/DDBJ whole genome shotgun (WGS) entry which is preliminary data.</text>
</comment>
<dbReference type="PROSITE" id="PS50189">
    <property type="entry name" value="NTR"/>
    <property type="match status" value="1"/>
</dbReference>
<dbReference type="InterPro" id="IPR020067">
    <property type="entry name" value="Frizzled_dom"/>
</dbReference>
<dbReference type="Gene3D" id="1.10.2000.10">
    <property type="entry name" value="Frizzled cysteine-rich domain"/>
    <property type="match status" value="1"/>
</dbReference>
<dbReference type="SMART" id="SM00063">
    <property type="entry name" value="FRI"/>
    <property type="match status" value="1"/>
</dbReference>
<feature type="signal peptide" evidence="9">
    <location>
        <begin position="1"/>
        <end position="18"/>
    </location>
</feature>
<evidence type="ECO:0000256" key="3">
    <source>
        <dbReference type="ARBA" id="ARBA00022473"/>
    </source>
</evidence>
<dbReference type="SUPFAM" id="SSF50242">
    <property type="entry name" value="TIMP-like"/>
    <property type="match status" value="1"/>
</dbReference>
<name>A0ABN8LXX0_9CNID</name>
<dbReference type="InterPro" id="IPR036790">
    <property type="entry name" value="Frizzled_dom_sf"/>
</dbReference>
<protein>
    <submittedName>
        <fullName evidence="12">Uncharacterized protein</fullName>
    </submittedName>
</protein>
<evidence type="ECO:0000256" key="5">
    <source>
        <dbReference type="ARBA" id="ARBA00022687"/>
    </source>
</evidence>
<keyword evidence="7" id="KW-1015">Disulfide bond</keyword>
<evidence type="ECO:0000256" key="6">
    <source>
        <dbReference type="ARBA" id="ARBA00022782"/>
    </source>
</evidence>
<dbReference type="SUPFAM" id="SSF63501">
    <property type="entry name" value="Frizzled cysteine-rich domain"/>
    <property type="match status" value="1"/>
</dbReference>
<dbReference type="PANTHER" id="PTHR11309:SF47">
    <property type="entry name" value="FRIZZLED"/>
    <property type="match status" value="1"/>
</dbReference>
<evidence type="ECO:0000256" key="9">
    <source>
        <dbReference type="SAM" id="SignalP"/>
    </source>
</evidence>
<sequence>MQFVRVFSLTLVVLVTDGFRFHLDSQKCEEITIPLCRRVLPYNLTRFPNLVGDRNQVFANRSVQQYSPRMHELNCSRHAVFFLCSFYAPICLPGMDESEENIKPCRSFCEQVRRDCAGSLGYWPRFAKCEELPNFSDGVCVQPESFEVVQRPTSVINPEPCQGRTPINYDSSTIDRYDYVIKFKVILIERRQNKGSIIHGKVGRVIKQNNVTIHKGRVKIWSNTESTCPSLRTGNIFLIGGYENALRRKLLLTSKSLIESWNEGTMRKIRKWQKGESNVLTKIQGRR</sequence>
<dbReference type="PROSITE" id="PS50038">
    <property type="entry name" value="FZ"/>
    <property type="match status" value="1"/>
</dbReference>
<organism evidence="12 13">
    <name type="scientific">Porites evermanni</name>
    <dbReference type="NCBI Taxonomy" id="104178"/>
    <lineage>
        <taxon>Eukaryota</taxon>
        <taxon>Metazoa</taxon>
        <taxon>Cnidaria</taxon>
        <taxon>Anthozoa</taxon>
        <taxon>Hexacorallia</taxon>
        <taxon>Scleractinia</taxon>
        <taxon>Fungiina</taxon>
        <taxon>Poritidae</taxon>
        <taxon>Porites</taxon>
    </lineage>
</organism>
<reference evidence="12 13" key="1">
    <citation type="submission" date="2022-05" db="EMBL/GenBank/DDBJ databases">
        <authorList>
            <consortium name="Genoscope - CEA"/>
            <person name="William W."/>
        </authorList>
    </citation>
    <scope>NUCLEOTIDE SEQUENCE [LARGE SCALE GENOMIC DNA]</scope>
</reference>
<dbReference type="SMART" id="SM00643">
    <property type="entry name" value="C345C"/>
    <property type="match status" value="1"/>
</dbReference>
<evidence type="ECO:0000256" key="2">
    <source>
        <dbReference type="ARBA" id="ARBA00010054"/>
    </source>
</evidence>
<accession>A0ABN8LXX0</accession>
<dbReference type="PANTHER" id="PTHR11309">
    <property type="entry name" value="FRIZZLED"/>
    <property type="match status" value="1"/>
</dbReference>
<evidence type="ECO:0000259" key="11">
    <source>
        <dbReference type="PROSITE" id="PS50189"/>
    </source>
</evidence>
<proteinExistence type="inferred from homology"/>
<evidence type="ECO:0000313" key="13">
    <source>
        <dbReference type="Proteomes" id="UP001159427"/>
    </source>
</evidence>
<dbReference type="InterPro" id="IPR018933">
    <property type="entry name" value="Netrin_module_non-TIMP"/>
</dbReference>
<dbReference type="InterPro" id="IPR001134">
    <property type="entry name" value="Netrin_domain"/>
</dbReference>
<gene>
    <name evidence="12" type="ORF">PEVE_00014340</name>
</gene>
<evidence type="ECO:0000259" key="10">
    <source>
        <dbReference type="PROSITE" id="PS50038"/>
    </source>
</evidence>
<dbReference type="InterPro" id="IPR008993">
    <property type="entry name" value="TIMP-like_OB-fold"/>
</dbReference>
<feature type="domain" description="FZ" evidence="10">
    <location>
        <begin position="23"/>
        <end position="143"/>
    </location>
</feature>
<evidence type="ECO:0000256" key="1">
    <source>
        <dbReference type="ARBA" id="ARBA00004613"/>
    </source>
</evidence>
<feature type="chain" id="PRO_5045154914" evidence="9">
    <location>
        <begin position="19"/>
        <end position="287"/>
    </location>
</feature>
<keyword evidence="5" id="KW-0879">Wnt signaling pathway</keyword>
<evidence type="ECO:0000256" key="8">
    <source>
        <dbReference type="PROSITE-ProRule" id="PRU00090"/>
    </source>
</evidence>
<feature type="domain" description="NTR" evidence="11">
    <location>
        <begin position="157"/>
        <end position="287"/>
    </location>
</feature>
<evidence type="ECO:0000256" key="4">
    <source>
        <dbReference type="ARBA" id="ARBA00022525"/>
    </source>
</evidence>
<dbReference type="Pfam" id="PF01392">
    <property type="entry name" value="Fz"/>
    <property type="match status" value="1"/>
</dbReference>
<comment type="subcellular location">
    <subcellularLocation>
        <location evidence="1">Secreted</location>
    </subcellularLocation>
</comment>
<keyword evidence="6" id="KW-0221">Differentiation</keyword>
<keyword evidence="13" id="KW-1185">Reference proteome</keyword>